<reference evidence="1" key="4">
    <citation type="submission" date="2019-03" db="UniProtKB">
        <authorList>
            <consortium name="EnsemblPlants"/>
        </authorList>
    </citation>
    <scope>IDENTIFICATION</scope>
</reference>
<keyword evidence="2" id="KW-1185">Reference proteome</keyword>
<reference evidence="2" key="1">
    <citation type="journal article" date="2014" name="Science">
        <title>Ancient hybridizations among the ancestral genomes of bread wheat.</title>
        <authorList>
            <consortium name="International Wheat Genome Sequencing Consortium,"/>
            <person name="Marcussen T."/>
            <person name="Sandve S.R."/>
            <person name="Heier L."/>
            <person name="Spannagl M."/>
            <person name="Pfeifer M."/>
            <person name="Jakobsen K.S."/>
            <person name="Wulff B.B."/>
            <person name="Steuernagel B."/>
            <person name="Mayer K.F."/>
            <person name="Olsen O.A."/>
        </authorList>
    </citation>
    <scope>NUCLEOTIDE SEQUENCE [LARGE SCALE GENOMIC DNA]</scope>
    <source>
        <strain evidence="2">cv. AL8/78</strain>
    </source>
</reference>
<reference evidence="1" key="5">
    <citation type="journal article" date="2021" name="G3 (Bethesda)">
        <title>Aegilops tauschii genome assembly Aet v5.0 features greater sequence contiguity and improved annotation.</title>
        <authorList>
            <person name="Wang L."/>
            <person name="Zhu T."/>
            <person name="Rodriguez J.C."/>
            <person name="Deal K.R."/>
            <person name="Dubcovsky J."/>
            <person name="McGuire P.E."/>
            <person name="Lux T."/>
            <person name="Spannagl M."/>
            <person name="Mayer K.F.X."/>
            <person name="Baldrich P."/>
            <person name="Meyers B.C."/>
            <person name="Huo N."/>
            <person name="Gu Y.Q."/>
            <person name="Zhou H."/>
            <person name="Devos K.M."/>
            <person name="Bennetzen J.L."/>
            <person name="Unver T."/>
            <person name="Budak H."/>
            <person name="Gulick P.J."/>
            <person name="Galiba G."/>
            <person name="Kalapos B."/>
            <person name="Nelson D.R."/>
            <person name="Li P."/>
            <person name="You F.M."/>
            <person name="Luo M.C."/>
            <person name="Dvorak J."/>
        </authorList>
    </citation>
    <scope>NUCLEOTIDE SEQUENCE [LARGE SCALE GENOMIC DNA]</scope>
    <source>
        <strain evidence="1">cv. AL8/78</strain>
    </source>
</reference>
<protein>
    <submittedName>
        <fullName evidence="1">Uncharacterized protein</fullName>
    </submittedName>
</protein>
<dbReference type="EnsemblPlants" id="AET7Gv20449100.4">
    <property type="protein sequence ID" value="AET7Gv20449100.4"/>
    <property type="gene ID" value="AET7Gv20449100"/>
</dbReference>
<organism evidence="1 2">
    <name type="scientific">Aegilops tauschii subsp. strangulata</name>
    <name type="common">Goatgrass</name>
    <dbReference type="NCBI Taxonomy" id="200361"/>
    <lineage>
        <taxon>Eukaryota</taxon>
        <taxon>Viridiplantae</taxon>
        <taxon>Streptophyta</taxon>
        <taxon>Embryophyta</taxon>
        <taxon>Tracheophyta</taxon>
        <taxon>Spermatophyta</taxon>
        <taxon>Magnoliopsida</taxon>
        <taxon>Liliopsida</taxon>
        <taxon>Poales</taxon>
        <taxon>Poaceae</taxon>
        <taxon>BOP clade</taxon>
        <taxon>Pooideae</taxon>
        <taxon>Triticodae</taxon>
        <taxon>Triticeae</taxon>
        <taxon>Triticinae</taxon>
        <taxon>Aegilops</taxon>
    </lineage>
</organism>
<name>A0A453R3J4_AEGTS</name>
<proteinExistence type="predicted"/>
<evidence type="ECO:0000313" key="2">
    <source>
        <dbReference type="Proteomes" id="UP000015105"/>
    </source>
</evidence>
<sequence length="103" mass="12032">MFSPIWSRESVNGAKGRLLRSRSPTIKSHCCQGLKFSCTIFLWRYKITTTSRTDTKGVFRRHERGMKCSDGIFHNFSPSNLGNIFLPHKKENVFRVVMHRHMC</sequence>
<reference evidence="1" key="3">
    <citation type="journal article" date="2017" name="Nature">
        <title>Genome sequence of the progenitor of the wheat D genome Aegilops tauschii.</title>
        <authorList>
            <person name="Luo M.C."/>
            <person name="Gu Y.Q."/>
            <person name="Puiu D."/>
            <person name="Wang H."/>
            <person name="Twardziok S.O."/>
            <person name="Deal K.R."/>
            <person name="Huo N."/>
            <person name="Zhu T."/>
            <person name="Wang L."/>
            <person name="Wang Y."/>
            <person name="McGuire P.E."/>
            <person name="Liu S."/>
            <person name="Long H."/>
            <person name="Ramasamy R.K."/>
            <person name="Rodriguez J.C."/>
            <person name="Van S.L."/>
            <person name="Yuan L."/>
            <person name="Wang Z."/>
            <person name="Xia Z."/>
            <person name="Xiao L."/>
            <person name="Anderson O.D."/>
            <person name="Ouyang S."/>
            <person name="Liang Y."/>
            <person name="Zimin A.V."/>
            <person name="Pertea G."/>
            <person name="Qi P."/>
            <person name="Bennetzen J.L."/>
            <person name="Dai X."/>
            <person name="Dawson M.W."/>
            <person name="Muller H.G."/>
            <person name="Kugler K."/>
            <person name="Rivarola-Duarte L."/>
            <person name="Spannagl M."/>
            <person name="Mayer K.F.X."/>
            <person name="Lu F.H."/>
            <person name="Bevan M.W."/>
            <person name="Leroy P."/>
            <person name="Li P."/>
            <person name="You F.M."/>
            <person name="Sun Q."/>
            <person name="Liu Z."/>
            <person name="Lyons E."/>
            <person name="Wicker T."/>
            <person name="Salzberg S.L."/>
            <person name="Devos K.M."/>
            <person name="Dvorak J."/>
        </authorList>
    </citation>
    <scope>NUCLEOTIDE SEQUENCE [LARGE SCALE GENOMIC DNA]</scope>
    <source>
        <strain evidence="1">cv. AL8/78</strain>
    </source>
</reference>
<reference evidence="2" key="2">
    <citation type="journal article" date="2017" name="Nat. Plants">
        <title>The Aegilops tauschii genome reveals multiple impacts of transposons.</title>
        <authorList>
            <person name="Zhao G."/>
            <person name="Zou C."/>
            <person name="Li K."/>
            <person name="Wang K."/>
            <person name="Li T."/>
            <person name="Gao L."/>
            <person name="Zhang X."/>
            <person name="Wang H."/>
            <person name="Yang Z."/>
            <person name="Liu X."/>
            <person name="Jiang W."/>
            <person name="Mao L."/>
            <person name="Kong X."/>
            <person name="Jiao Y."/>
            <person name="Jia J."/>
        </authorList>
    </citation>
    <scope>NUCLEOTIDE SEQUENCE [LARGE SCALE GENOMIC DNA]</scope>
    <source>
        <strain evidence="2">cv. AL8/78</strain>
    </source>
</reference>
<evidence type="ECO:0000313" key="1">
    <source>
        <dbReference type="EnsemblPlants" id="AET7Gv20449100.4"/>
    </source>
</evidence>
<dbReference type="Proteomes" id="UP000015105">
    <property type="component" value="Chromosome 7D"/>
</dbReference>
<accession>A0A453R3J4</accession>
<dbReference type="Gramene" id="AET7Gv20449100.4">
    <property type="protein sequence ID" value="AET7Gv20449100.4"/>
    <property type="gene ID" value="AET7Gv20449100"/>
</dbReference>
<dbReference type="AlphaFoldDB" id="A0A453R3J4"/>